<dbReference type="OrthoDB" id="9760250at2"/>
<dbReference type="InterPro" id="IPR046462">
    <property type="entry name" value="TerL_nuclease"/>
</dbReference>
<evidence type="ECO:0000313" key="4">
    <source>
        <dbReference type="Proteomes" id="UP000239917"/>
    </source>
</evidence>
<dbReference type="PANTHER" id="PTHR41287:SF1">
    <property type="entry name" value="PROTEIN YMFN"/>
    <property type="match status" value="1"/>
</dbReference>
<evidence type="ECO:0000259" key="2">
    <source>
        <dbReference type="Pfam" id="PF20441"/>
    </source>
</evidence>
<proteinExistence type="predicted"/>
<organism evidence="3 4">
    <name type="scientific">Marinobacter maroccanus</name>
    <dbReference type="NCBI Taxonomy" id="2055143"/>
    <lineage>
        <taxon>Bacteria</taxon>
        <taxon>Pseudomonadati</taxon>
        <taxon>Pseudomonadota</taxon>
        <taxon>Gammaproteobacteria</taxon>
        <taxon>Pseudomonadales</taxon>
        <taxon>Marinobacteraceae</taxon>
        <taxon>Marinobacter</taxon>
    </lineage>
</organism>
<dbReference type="EMBL" id="PSSX01000001">
    <property type="protein sequence ID" value="PPI86197.1"/>
    <property type="molecule type" value="Genomic_DNA"/>
</dbReference>
<dbReference type="InterPro" id="IPR046461">
    <property type="entry name" value="TerL_ATPase"/>
</dbReference>
<dbReference type="GO" id="GO:0004519">
    <property type="term" value="F:endonuclease activity"/>
    <property type="evidence" value="ECO:0007669"/>
    <property type="project" value="InterPro"/>
</dbReference>
<feature type="domain" description="Terminase large subunit-like ATPase" evidence="1">
    <location>
        <begin position="83"/>
        <end position="257"/>
    </location>
</feature>
<dbReference type="Pfam" id="PF20441">
    <property type="entry name" value="TerL_nuclease"/>
    <property type="match status" value="1"/>
</dbReference>
<evidence type="ECO:0000259" key="1">
    <source>
        <dbReference type="Pfam" id="PF03354"/>
    </source>
</evidence>
<reference evidence="3 4" key="1">
    <citation type="submission" date="2018-01" db="EMBL/GenBank/DDBJ databases">
        <title>Complete genome sequences of the type strains of Marinobacter flavimaris and Marinobacter maroccanus.</title>
        <authorList>
            <person name="Palau M."/>
            <person name="Boujida N."/>
            <person name="Manresa A."/>
            <person name="Minana-Galbis D."/>
        </authorList>
    </citation>
    <scope>NUCLEOTIDE SEQUENCE [LARGE SCALE GENOMIC DNA]</scope>
    <source>
        <strain evidence="3 4">N4</strain>
    </source>
</reference>
<dbReference type="InterPro" id="IPR005021">
    <property type="entry name" value="Terminase_largesu-like"/>
</dbReference>
<dbReference type="Pfam" id="PF03354">
    <property type="entry name" value="TerL_ATPase"/>
    <property type="match status" value="1"/>
</dbReference>
<dbReference type="AlphaFoldDB" id="A0A2S5ZFK3"/>
<gene>
    <name evidence="3" type="ORF">KEHDKFFH_02435</name>
</gene>
<keyword evidence="4" id="KW-1185">Reference proteome</keyword>
<accession>A0A2S5ZFK3</accession>
<feature type="domain" description="Terminase large subunit-like endonuclease" evidence="2">
    <location>
        <begin position="265"/>
        <end position="545"/>
    </location>
</feature>
<name>A0A2S5ZFK3_9GAMM</name>
<protein>
    <submittedName>
        <fullName evidence="3">Terminase large subunit</fullName>
    </submittedName>
</protein>
<dbReference type="Proteomes" id="UP000239917">
    <property type="component" value="Unassembled WGS sequence"/>
</dbReference>
<dbReference type="PANTHER" id="PTHR41287">
    <property type="match status" value="1"/>
</dbReference>
<dbReference type="InterPro" id="IPR027417">
    <property type="entry name" value="P-loop_NTPase"/>
</dbReference>
<evidence type="ECO:0000313" key="3">
    <source>
        <dbReference type="EMBL" id="PPI86197.1"/>
    </source>
</evidence>
<dbReference type="Gene3D" id="3.40.50.300">
    <property type="entry name" value="P-loop containing nucleotide triphosphate hydrolases"/>
    <property type="match status" value="1"/>
</dbReference>
<sequence length="561" mass="63649">MARDYVAIALEYANAVVSGELPACKWVQLACHRQLRDLDREGTADFPYWWEPALANRVCQFIELLPHVKGEWARERKRLELQPWQIFRLTTVFGWINEDGYRRFKTAYNEMPRKQGKSSETSGVGLYLLTADGEPGAEVYSAATTRDQAQITWKDAKQMVDRTPGLQARFGVATSSHTVFVEHTNSVFRSLSRDQGGNHDGLNVHGGLIDELHAHKTREIFDVIETGTGARKQPLLWLITTAGFNRAGICYEQRAYVTKILEGVVQDESYFGIIYTIDDDDDWTDPSSWAKANPNWNVSVNPEDIERKARKAMTMAAATNNFLTKHLNVWVNADTAWMDLQAWDKCGNPERTLDQYQGRKCWIGLDLASKIDVAALVLLFEDDDGWSVFGRYYIPEDAADEGRNQHYAGWARQGLVTLTPGCVTDFAFIEEDLREFASRFDIQDVAFDPWQATYLATRMQEEGLPMVEYRQTVANMSEPMKTLEALTLDGKLRHNGDPVLTWMMSNVVAHLDAKDNIYPRKEFPENKIDAVVALIMALGRAIRAEGDQMQPSIYDTSDVTC</sequence>
<dbReference type="Gene3D" id="3.30.420.240">
    <property type="match status" value="1"/>
</dbReference>
<comment type="caution">
    <text evidence="3">The sequence shown here is derived from an EMBL/GenBank/DDBJ whole genome shotgun (WGS) entry which is preliminary data.</text>
</comment>
<dbReference type="RefSeq" id="WP_104320435.1">
    <property type="nucleotide sequence ID" value="NZ_PSSX01000001.1"/>
</dbReference>